<reference evidence="4 5" key="1">
    <citation type="submission" date="2015-12" db="EMBL/GenBank/DDBJ databases">
        <title>Haloprofundus marisrubri gen. nov., sp. nov., an extremely halophilic archaeon isolated from the Discovery deep brine-seawater interface in the Red Sea.</title>
        <authorList>
            <person name="Zhang G."/>
            <person name="Stingl U."/>
            <person name="Rashid M."/>
        </authorList>
    </citation>
    <scope>NUCLEOTIDE SEQUENCE [LARGE SCALE GENOMIC DNA]</scope>
    <source>
        <strain evidence="4 5">SB9</strain>
    </source>
</reference>
<keyword evidence="1" id="KW-0808">Transferase</keyword>
<gene>
    <name evidence="4" type="ORF">AUR64_18115</name>
</gene>
<evidence type="ECO:0000313" key="5">
    <source>
        <dbReference type="Proteomes" id="UP000054387"/>
    </source>
</evidence>
<evidence type="ECO:0000259" key="3">
    <source>
        <dbReference type="PROSITE" id="PS51186"/>
    </source>
</evidence>
<protein>
    <submittedName>
        <fullName evidence="4">Sporulation protein</fullName>
    </submittedName>
</protein>
<dbReference type="Proteomes" id="UP000054387">
    <property type="component" value="Unassembled WGS sequence"/>
</dbReference>
<dbReference type="Pfam" id="PF00583">
    <property type="entry name" value="Acetyltransf_1"/>
    <property type="match status" value="1"/>
</dbReference>
<organism evidence="4 5">
    <name type="scientific">Haloprofundus marisrubri</name>
    <dbReference type="NCBI Taxonomy" id="1514971"/>
    <lineage>
        <taxon>Archaea</taxon>
        <taxon>Methanobacteriati</taxon>
        <taxon>Methanobacteriota</taxon>
        <taxon>Stenosarchaea group</taxon>
        <taxon>Halobacteria</taxon>
        <taxon>Halobacteriales</taxon>
        <taxon>Haloferacaceae</taxon>
        <taxon>Haloprofundus</taxon>
    </lineage>
</organism>
<dbReference type="AlphaFoldDB" id="A0A0W1R6T6"/>
<dbReference type="CDD" id="cd04301">
    <property type="entry name" value="NAT_SF"/>
    <property type="match status" value="1"/>
</dbReference>
<dbReference type="PROSITE" id="PS51186">
    <property type="entry name" value="GNAT"/>
    <property type="match status" value="1"/>
</dbReference>
<evidence type="ECO:0000313" key="4">
    <source>
        <dbReference type="EMBL" id="KTG08719.1"/>
    </source>
</evidence>
<dbReference type="InterPro" id="IPR050832">
    <property type="entry name" value="Bact_Acetyltransf"/>
</dbReference>
<dbReference type="RefSeq" id="WP_058583003.1">
    <property type="nucleotide sequence ID" value="NZ_LOPU01000030.1"/>
</dbReference>
<evidence type="ECO:0000256" key="1">
    <source>
        <dbReference type="ARBA" id="ARBA00022679"/>
    </source>
</evidence>
<dbReference type="SUPFAM" id="SSF55729">
    <property type="entry name" value="Acyl-CoA N-acyltransferases (Nat)"/>
    <property type="match status" value="1"/>
</dbReference>
<dbReference type="PANTHER" id="PTHR43877">
    <property type="entry name" value="AMINOALKYLPHOSPHONATE N-ACETYLTRANSFERASE-RELATED-RELATED"/>
    <property type="match status" value="1"/>
</dbReference>
<dbReference type="InterPro" id="IPR000182">
    <property type="entry name" value="GNAT_dom"/>
</dbReference>
<evidence type="ECO:0000256" key="2">
    <source>
        <dbReference type="ARBA" id="ARBA00023315"/>
    </source>
</evidence>
<dbReference type="GO" id="GO:0016747">
    <property type="term" value="F:acyltransferase activity, transferring groups other than amino-acyl groups"/>
    <property type="evidence" value="ECO:0007669"/>
    <property type="project" value="InterPro"/>
</dbReference>
<keyword evidence="2" id="KW-0012">Acyltransferase</keyword>
<dbReference type="EMBL" id="LOPU01000030">
    <property type="protein sequence ID" value="KTG08719.1"/>
    <property type="molecule type" value="Genomic_DNA"/>
</dbReference>
<comment type="caution">
    <text evidence="4">The sequence shown here is derived from an EMBL/GenBank/DDBJ whole genome shotgun (WGS) entry which is preliminary data.</text>
</comment>
<sequence>MQIEPPEMAEAGRIAELWVALADGQREFGSHLHAEENRSQIYDAITRHIVTGGLLVARDPDIVGFVMFEPEADGYEQDVPRGTIQNVYVEPEYRNTGVGTALLDAAEGALADAGAGVVRLEAMADNDAARRLYERRGYRLHRVELEKRVENDNTDPTDR</sequence>
<dbReference type="Gene3D" id="3.40.630.30">
    <property type="match status" value="1"/>
</dbReference>
<proteinExistence type="predicted"/>
<keyword evidence="5" id="KW-1185">Reference proteome</keyword>
<dbReference type="InterPro" id="IPR016181">
    <property type="entry name" value="Acyl_CoA_acyltransferase"/>
</dbReference>
<feature type="domain" description="N-acetyltransferase" evidence="3">
    <location>
        <begin position="1"/>
        <end position="156"/>
    </location>
</feature>
<dbReference type="STRING" id="1514971.AUR64_18115"/>
<name>A0A0W1R6T6_9EURY</name>
<accession>A0A0W1R6T6</accession>